<keyword evidence="2" id="KW-1185">Reference proteome</keyword>
<proteinExistence type="predicted"/>
<gene>
    <name evidence="1" type="ORF">A8C56_14705</name>
</gene>
<dbReference type="KEGG" id="nia:A8C56_14705"/>
<sequence>MGVNLRRYAQGWKGWNLIYMKQVSGENSEENNSSSTPPDVPLKWTFSDWGVPVATAFTGKKTGIQKMPNLRRILYGKAGAY</sequence>
<organism evidence="1 2">
    <name type="scientific">Niabella ginsenosidivorans</name>
    <dbReference type="NCBI Taxonomy" id="1176587"/>
    <lineage>
        <taxon>Bacteria</taxon>
        <taxon>Pseudomonadati</taxon>
        <taxon>Bacteroidota</taxon>
        <taxon>Chitinophagia</taxon>
        <taxon>Chitinophagales</taxon>
        <taxon>Chitinophagaceae</taxon>
        <taxon>Niabella</taxon>
    </lineage>
</organism>
<protein>
    <submittedName>
        <fullName evidence="1">Uncharacterized protein</fullName>
    </submittedName>
</protein>
<evidence type="ECO:0000313" key="1">
    <source>
        <dbReference type="EMBL" id="ANH82054.1"/>
    </source>
</evidence>
<name>A0A1A9I686_9BACT</name>
<evidence type="ECO:0000313" key="2">
    <source>
        <dbReference type="Proteomes" id="UP000077667"/>
    </source>
</evidence>
<accession>A0A1A9I686</accession>
<reference evidence="1 2" key="1">
    <citation type="submission" date="2016-05" db="EMBL/GenBank/DDBJ databases">
        <title>Niabella ginsenosidivorans BS26 whole genome sequencing.</title>
        <authorList>
            <person name="Im W.T."/>
            <person name="Siddiqi M.Z."/>
        </authorList>
    </citation>
    <scope>NUCLEOTIDE SEQUENCE [LARGE SCALE GENOMIC DNA]</scope>
    <source>
        <strain evidence="1 2">BS26</strain>
    </source>
</reference>
<dbReference type="EMBL" id="CP015772">
    <property type="protein sequence ID" value="ANH82054.1"/>
    <property type="molecule type" value="Genomic_DNA"/>
</dbReference>
<dbReference type="RefSeq" id="WP_067757528.1">
    <property type="nucleotide sequence ID" value="NZ_CP015772.1"/>
</dbReference>
<dbReference type="AlphaFoldDB" id="A0A1A9I686"/>
<dbReference type="Proteomes" id="UP000077667">
    <property type="component" value="Chromosome"/>
</dbReference>